<evidence type="ECO:0000256" key="1">
    <source>
        <dbReference type="SAM" id="MobiDB-lite"/>
    </source>
</evidence>
<dbReference type="PANTHER" id="PTHR35778">
    <property type="entry name" value="SIGNALING MUCIN HKR1-RELATED"/>
    <property type="match status" value="1"/>
</dbReference>
<name>A0AAJ5Z7F5_9BASI</name>
<dbReference type="GO" id="GO:0009986">
    <property type="term" value="C:cell surface"/>
    <property type="evidence" value="ECO:0007669"/>
    <property type="project" value="TreeGrafter"/>
</dbReference>
<dbReference type="GO" id="GO:0005034">
    <property type="term" value="F:osmosensor activity"/>
    <property type="evidence" value="ECO:0007669"/>
    <property type="project" value="InterPro"/>
</dbReference>
<dbReference type="GO" id="GO:0001402">
    <property type="term" value="P:signal transduction involved in filamentous growth"/>
    <property type="evidence" value="ECO:0007669"/>
    <property type="project" value="TreeGrafter"/>
</dbReference>
<evidence type="ECO:0000313" key="3">
    <source>
        <dbReference type="EMBL" id="WFD16596.1"/>
    </source>
</evidence>
<keyword evidence="4" id="KW-1185">Reference proteome</keyword>
<feature type="region of interest" description="Disordered" evidence="1">
    <location>
        <begin position="1"/>
        <end position="32"/>
    </location>
</feature>
<dbReference type="GO" id="GO:0030427">
    <property type="term" value="C:site of polarized growth"/>
    <property type="evidence" value="ECO:0007669"/>
    <property type="project" value="TreeGrafter"/>
</dbReference>
<proteinExistence type="predicted"/>
<dbReference type="Proteomes" id="UP001217582">
    <property type="component" value="Chromosome 5"/>
</dbReference>
<feature type="region of interest" description="Disordered" evidence="1">
    <location>
        <begin position="224"/>
        <end position="245"/>
    </location>
</feature>
<evidence type="ECO:0000256" key="2">
    <source>
        <dbReference type="SAM" id="Phobius"/>
    </source>
</evidence>
<organism evidence="3 4">
    <name type="scientific">Malassezia arunalokei</name>
    <dbReference type="NCBI Taxonomy" id="1514897"/>
    <lineage>
        <taxon>Eukaryota</taxon>
        <taxon>Fungi</taxon>
        <taxon>Dikarya</taxon>
        <taxon>Basidiomycota</taxon>
        <taxon>Ustilaginomycotina</taxon>
        <taxon>Malasseziomycetes</taxon>
        <taxon>Malasseziales</taxon>
        <taxon>Malasseziaceae</taxon>
        <taxon>Malassezia</taxon>
    </lineage>
</organism>
<accession>A0AAJ5Z7F5</accession>
<keyword evidence="2" id="KW-0812">Transmembrane</keyword>
<keyword evidence="2" id="KW-0472">Membrane</keyword>
<dbReference type="PANTHER" id="PTHR35778:SF1">
    <property type="entry name" value="SIGNALING MUCIN HKR1-RELATED"/>
    <property type="match status" value="1"/>
</dbReference>
<evidence type="ECO:0000313" key="4">
    <source>
        <dbReference type="Proteomes" id="UP001217582"/>
    </source>
</evidence>
<sequence length="355" mass="39169">MVTSRESITLASTQSTLTSSIPSNMPLTIDPENKQAAKPLNNRLISILFKPSLSWTWLSVQRGTSAQVFTYMPEIVAYALSIKESDVKTIQLRRYEQQQGNSTVQRTLYLAYIPAQYGIQLQHLIADRTSKFYHPEGDKVSRELAQEVDPASDLFLFATQPDDGMDSSMPIVTRNALVGSFVGLGGAVTLGVLIWLVQRRLKKKGSGSSLKVRRSDSILSFGNDSPDPYLDEIPPRQRPTTGGSFFAGDAAGSSTDVFQRQQGVTGIIDVSHPDKLHPLCRTHSCDIDSLSESERKRSVPASPLPEHVFFKERRIPSISVYAMDLDGQASLAQSSGDIIRARTREKDLTSQAQHT</sequence>
<dbReference type="GO" id="GO:0005886">
    <property type="term" value="C:plasma membrane"/>
    <property type="evidence" value="ECO:0007669"/>
    <property type="project" value="InterPro"/>
</dbReference>
<dbReference type="GO" id="GO:0031505">
    <property type="term" value="P:fungal-type cell wall organization"/>
    <property type="evidence" value="ECO:0007669"/>
    <property type="project" value="TreeGrafter"/>
</dbReference>
<dbReference type="GO" id="GO:0007232">
    <property type="term" value="P:osmosensory signaling pathway via Sho1 osmosensor"/>
    <property type="evidence" value="ECO:0007669"/>
    <property type="project" value="InterPro"/>
</dbReference>
<dbReference type="GO" id="GO:0006972">
    <property type="term" value="P:hyperosmotic response"/>
    <property type="evidence" value="ECO:0007669"/>
    <property type="project" value="TreeGrafter"/>
</dbReference>
<reference evidence="3 4" key="1">
    <citation type="submission" date="2023-03" db="EMBL/GenBank/DDBJ databases">
        <title>Mating type loci evolution in Malassezia.</title>
        <authorList>
            <person name="Coelho M.A."/>
        </authorList>
    </citation>
    <scope>NUCLEOTIDE SEQUENCE [LARGE SCALE GENOMIC DNA]</scope>
    <source>
        <strain evidence="3 4">CBS 13387</strain>
    </source>
</reference>
<dbReference type="GO" id="GO:0005576">
    <property type="term" value="C:extracellular region"/>
    <property type="evidence" value="ECO:0007669"/>
    <property type="project" value="TreeGrafter"/>
</dbReference>
<dbReference type="AlphaFoldDB" id="A0AAJ5Z7F5"/>
<keyword evidence="2" id="KW-1133">Transmembrane helix</keyword>
<dbReference type="GO" id="GO:0030010">
    <property type="term" value="P:establishment of cell polarity"/>
    <property type="evidence" value="ECO:0007669"/>
    <property type="project" value="TreeGrafter"/>
</dbReference>
<gene>
    <name evidence="3" type="ORF">MARU1_002637</name>
</gene>
<feature type="compositionally biased region" description="Low complexity" evidence="1">
    <location>
        <begin position="7"/>
        <end position="21"/>
    </location>
</feature>
<dbReference type="EMBL" id="CP119920">
    <property type="protein sequence ID" value="WFD16596.1"/>
    <property type="molecule type" value="Genomic_DNA"/>
</dbReference>
<dbReference type="InterPro" id="IPR039295">
    <property type="entry name" value="MSB2"/>
</dbReference>
<protein>
    <submittedName>
        <fullName evidence="3">Uncharacterized protein</fullName>
    </submittedName>
</protein>
<feature type="transmembrane region" description="Helical" evidence="2">
    <location>
        <begin position="176"/>
        <end position="197"/>
    </location>
</feature>